<feature type="compositionally biased region" description="Polar residues" evidence="1">
    <location>
        <begin position="160"/>
        <end position="171"/>
    </location>
</feature>
<feature type="region of interest" description="Disordered" evidence="1">
    <location>
        <begin position="766"/>
        <end position="824"/>
    </location>
</feature>
<reference evidence="2" key="1">
    <citation type="submission" date="2020-05" db="EMBL/GenBank/DDBJ databases">
        <title>Evolutionary and genomic comparisons of hybrid uninucleate and nonhybrid Rhizoctonia fungi.</title>
        <authorList>
            <person name="Li C."/>
            <person name="Chen X."/>
        </authorList>
    </citation>
    <scope>NUCLEOTIDE SEQUENCE</scope>
    <source>
        <strain evidence="2">AG-1 IA</strain>
    </source>
</reference>
<feature type="compositionally biased region" description="Acidic residues" evidence="1">
    <location>
        <begin position="301"/>
        <end position="314"/>
    </location>
</feature>
<dbReference type="EMBL" id="CP059668">
    <property type="protein sequence ID" value="QRW24218.1"/>
    <property type="molecule type" value="Genomic_DNA"/>
</dbReference>
<dbReference type="AlphaFoldDB" id="A0A8H8P5J5"/>
<dbReference type="KEGG" id="rsx:RhiXN_10542"/>
<feature type="compositionally biased region" description="Polar residues" evidence="1">
    <location>
        <begin position="340"/>
        <end position="355"/>
    </location>
</feature>
<feature type="region of interest" description="Disordered" evidence="1">
    <location>
        <begin position="483"/>
        <end position="533"/>
    </location>
</feature>
<feature type="compositionally biased region" description="Polar residues" evidence="1">
    <location>
        <begin position="454"/>
        <end position="463"/>
    </location>
</feature>
<feature type="compositionally biased region" description="Basic and acidic residues" evidence="1">
    <location>
        <begin position="609"/>
        <end position="619"/>
    </location>
</feature>
<feature type="region of interest" description="Disordered" evidence="1">
    <location>
        <begin position="49"/>
        <end position="238"/>
    </location>
</feature>
<feature type="region of interest" description="Disordered" evidence="1">
    <location>
        <begin position="1"/>
        <end position="26"/>
    </location>
</feature>
<feature type="compositionally biased region" description="Polar residues" evidence="1">
    <location>
        <begin position="215"/>
        <end position="226"/>
    </location>
</feature>
<dbReference type="RefSeq" id="XP_043184455.1">
    <property type="nucleotide sequence ID" value="XM_043330358.1"/>
</dbReference>
<feature type="compositionally biased region" description="Basic and acidic residues" evidence="1">
    <location>
        <begin position="802"/>
        <end position="817"/>
    </location>
</feature>
<feature type="region of interest" description="Disordered" evidence="1">
    <location>
        <begin position="607"/>
        <end position="731"/>
    </location>
</feature>
<feature type="compositionally biased region" description="Polar residues" evidence="1">
    <location>
        <begin position="136"/>
        <end position="150"/>
    </location>
</feature>
<accession>A0A8H8P5J5</accession>
<feature type="compositionally biased region" description="Basic and acidic residues" evidence="1">
    <location>
        <begin position="702"/>
        <end position="713"/>
    </location>
</feature>
<gene>
    <name evidence="2" type="ORF">RhiXN_10542</name>
</gene>
<evidence type="ECO:0000313" key="3">
    <source>
        <dbReference type="Proteomes" id="UP000650533"/>
    </source>
</evidence>
<feature type="compositionally biased region" description="Polar residues" evidence="1">
    <location>
        <begin position="111"/>
        <end position="128"/>
    </location>
</feature>
<dbReference type="Proteomes" id="UP000650533">
    <property type="component" value="Chromosome 11"/>
</dbReference>
<evidence type="ECO:0000313" key="2">
    <source>
        <dbReference type="EMBL" id="QRW24218.1"/>
    </source>
</evidence>
<feature type="compositionally biased region" description="Basic and acidic residues" evidence="1">
    <location>
        <begin position="766"/>
        <end position="777"/>
    </location>
</feature>
<protein>
    <submittedName>
        <fullName evidence="2">Uncharacterized protein</fullName>
    </submittedName>
</protein>
<name>A0A8H8P5J5_9AGAM</name>
<feature type="compositionally biased region" description="Basic and acidic residues" evidence="1">
    <location>
        <begin position="324"/>
        <end position="334"/>
    </location>
</feature>
<sequence length="824" mass="91055">MASGPMPTHSGFTRRGPRLSADPQHIAKRKRLIAEEFARDGKHAAIRKTISWGDIRKHDTDSPNKRSRTSLSQSITPGLSDIELLSINPTLQQRESAGKPSPILKQPPPQITLQSASRGTSPQRSQAQPEIINLVSDETSQSNERSQSHSNEARVEQASDLPSSVEQTTKLGKSVGSLAPTPPISEAGVQYQEQDVLEHNRSLSPRYIHSHASPRANQSLARTPDSQLRRKRKTSNMGIQTIPDKDVDWLGDINADNSISAVEISRIWAEQRSGPKASEESNRFREPTSEPDEPLTGNFLDEVEGQLADEDEAAGDLSYAKPSKAIEDPNELNRQDPAQALNQDIPNRMPTSRSPSPIACETIGSHPQSFTRPYPFDLKGRKLAGATDRTDAPQVDSQPRPVSLSQPNPFVSETRARSRLYTPQPAPPSRQKDLSELRAAPTLGRSMLEATKPLSVSTNNGTYKTAFKDSDFKANTLKAAPTLGRSTDWGHASPSRRVASRSNEKDGASGAPSSFPLGPPSSPSNGWEAESINASTPHRLVTQMSTMAQSLIPENVSVKGASLSDEFPPITLADLERRRRSSIASLAESKKIRREYDTIESNAVPQLRAHRDTYDESGRRTWVPKRPGMRRALDVPPSSTKKPIRTKYQPPVEESEEAEERLSYDPPESARESRTETFDPVPYGETMQEHQVETGGLPGKTYFHETKNRDPRPPTEISETPQSTRVRDPYDLATSELQEFQSQRFESEQPRMKPIDFAYILPHDRSALSTGRKDHSAHATRNQLVPSPEVGRGSQPVSPQRIKLDGAQRGRHPRGESVRAQGSR</sequence>
<feature type="compositionally biased region" description="Basic and acidic residues" evidence="1">
    <location>
        <begin position="277"/>
        <end position="288"/>
    </location>
</feature>
<feature type="compositionally biased region" description="Basic and acidic residues" evidence="1">
    <location>
        <begin position="54"/>
        <end position="64"/>
    </location>
</feature>
<evidence type="ECO:0000256" key="1">
    <source>
        <dbReference type="SAM" id="MobiDB-lite"/>
    </source>
</evidence>
<proteinExistence type="predicted"/>
<dbReference type="GeneID" id="67032821"/>
<organism evidence="2 3">
    <name type="scientific">Rhizoctonia solani</name>
    <dbReference type="NCBI Taxonomy" id="456999"/>
    <lineage>
        <taxon>Eukaryota</taxon>
        <taxon>Fungi</taxon>
        <taxon>Dikarya</taxon>
        <taxon>Basidiomycota</taxon>
        <taxon>Agaricomycotina</taxon>
        <taxon>Agaricomycetes</taxon>
        <taxon>Cantharellales</taxon>
        <taxon>Ceratobasidiaceae</taxon>
        <taxon>Rhizoctonia</taxon>
    </lineage>
</organism>
<feature type="compositionally biased region" description="Basic and acidic residues" evidence="1">
    <location>
        <begin position="660"/>
        <end position="677"/>
    </location>
</feature>
<feature type="region of interest" description="Disordered" evidence="1">
    <location>
        <begin position="268"/>
        <end position="466"/>
    </location>
</feature>